<protein>
    <submittedName>
        <fullName evidence="1">Uncharacterized protein</fullName>
    </submittedName>
</protein>
<dbReference type="EMBL" id="BBMT01000003">
    <property type="protein sequence ID" value="GAL33457.1"/>
    <property type="molecule type" value="Genomic_DNA"/>
</dbReference>
<keyword evidence="2" id="KW-1185">Reference proteome</keyword>
<evidence type="ECO:0000313" key="1">
    <source>
        <dbReference type="EMBL" id="GAL33457.1"/>
    </source>
</evidence>
<reference evidence="1 2" key="2">
    <citation type="submission" date="2014-09" db="EMBL/GenBank/DDBJ databases">
        <authorList>
            <consortium name="NBRP consortium"/>
            <person name="Sawabe T."/>
            <person name="Meirelles P."/>
            <person name="Nakanishi M."/>
            <person name="Sayaka M."/>
            <person name="Hattori M."/>
            <person name="Ohkuma M."/>
        </authorList>
    </citation>
    <scope>NUCLEOTIDE SEQUENCE [LARGE SCALE GENOMIC DNA]</scope>
    <source>
        <strain evidence="1 2">JCM 19240</strain>
    </source>
</reference>
<sequence length="39" mass="4355">MSNFSGNAEFSHRSIPFEYGFSSLCKEARYTVSSYGLSP</sequence>
<gene>
    <name evidence="1" type="ORF">JCM19240_2153</name>
</gene>
<evidence type="ECO:0000313" key="2">
    <source>
        <dbReference type="Proteomes" id="UP000029224"/>
    </source>
</evidence>
<dbReference type="Proteomes" id="UP000029224">
    <property type="component" value="Unassembled WGS sequence"/>
</dbReference>
<name>A0A090TQR2_9VIBR</name>
<proteinExistence type="predicted"/>
<comment type="caution">
    <text evidence="1">The sequence shown here is derived from an EMBL/GenBank/DDBJ whole genome shotgun (WGS) entry which is preliminary data.</text>
</comment>
<accession>A0A090TQR2</accession>
<reference evidence="1 2" key="1">
    <citation type="submission" date="2014-09" db="EMBL/GenBank/DDBJ databases">
        <title>Vibrio maritimus JCM 19240. (C210) whole genome shotgun sequence.</title>
        <authorList>
            <person name="Sawabe T."/>
            <person name="Meirelles P."/>
            <person name="Nakanishi M."/>
            <person name="Sayaka M."/>
            <person name="Hattori M."/>
            <person name="Ohkuma M."/>
        </authorList>
    </citation>
    <scope>NUCLEOTIDE SEQUENCE [LARGE SCALE GENOMIC DNA]</scope>
    <source>
        <strain evidence="1 2">JCM 19240</strain>
    </source>
</reference>
<organism evidence="1 2">
    <name type="scientific">Vibrio maritimus</name>
    <dbReference type="NCBI Taxonomy" id="990268"/>
    <lineage>
        <taxon>Bacteria</taxon>
        <taxon>Pseudomonadati</taxon>
        <taxon>Pseudomonadota</taxon>
        <taxon>Gammaproteobacteria</taxon>
        <taxon>Vibrionales</taxon>
        <taxon>Vibrionaceae</taxon>
        <taxon>Vibrio</taxon>
    </lineage>
</organism>
<dbReference type="AlphaFoldDB" id="A0A090TQR2"/>